<dbReference type="RefSeq" id="WP_338006916.1">
    <property type="nucleotide sequence ID" value="NZ_JAOPKB010000001.1"/>
</dbReference>
<reference evidence="3 4" key="1">
    <citation type="submission" date="2022-09" db="EMBL/GenBank/DDBJ databases">
        <title>Enrichment on poylsaccharides allowed isolation of novel metabolic and taxonomic groups of Haloarchaea.</title>
        <authorList>
            <person name="Sorokin D.Y."/>
            <person name="Elcheninov A.G."/>
            <person name="Khizhniak T.V."/>
            <person name="Kolganova T.V."/>
            <person name="Kublanov I.V."/>
        </authorList>
    </citation>
    <scope>NUCLEOTIDE SEQUENCE [LARGE SCALE GENOMIC DNA]</scope>
    <source>
        <strain evidence="3 4">AArc-m2/3/4</strain>
    </source>
</reference>
<evidence type="ECO:0000259" key="2">
    <source>
        <dbReference type="Pfam" id="PF00582"/>
    </source>
</evidence>
<keyword evidence="4" id="KW-1185">Reference proteome</keyword>
<comment type="caution">
    <text evidence="3">The sequence shown here is derived from an EMBL/GenBank/DDBJ whole genome shotgun (WGS) entry which is preliminary data.</text>
</comment>
<feature type="region of interest" description="Disordered" evidence="1">
    <location>
        <begin position="267"/>
        <end position="291"/>
    </location>
</feature>
<evidence type="ECO:0000313" key="3">
    <source>
        <dbReference type="EMBL" id="MCU4971699.1"/>
    </source>
</evidence>
<dbReference type="EMBL" id="JAOPKB010000001">
    <property type="protein sequence ID" value="MCU4971699.1"/>
    <property type="molecule type" value="Genomic_DNA"/>
</dbReference>
<protein>
    <submittedName>
        <fullName evidence="3">Universal stress protein</fullName>
    </submittedName>
</protein>
<organism evidence="3 4">
    <name type="scientific">Natronoglomus mannanivorans</name>
    <dbReference type="NCBI Taxonomy" id="2979990"/>
    <lineage>
        <taxon>Archaea</taxon>
        <taxon>Methanobacteriati</taxon>
        <taxon>Methanobacteriota</taxon>
        <taxon>Stenosarchaea group</taxon>
        <taxon>Halobacteria</taxon>
        <taxon>Halobacteriales</taxon>
        <taxon>Natrialbaceae</taxon>
        <taxon>Natronoglomus</taxon>
    </lineage>
</organism>
<dbReference type="Gene3D" id="3.40.50.12370">
    <property type="match status" value="1"/>
</dbReference>
<gene>
    <name evidence="3" type="ORF">OB955_02975</name>
</gene>
<dbReference type="SUPFAM" id="SSF52402">
    <property type="entry name" value="Adenine nucleotide alpha hydrolases-like"/>
    <property type="match status" value="1"/>
</dbReference>
<proteinExistence type="predicted"/>
<accession>A0ABT2Q9U2</accession>
<feature type="compositionally biased region" description="Basic and acidic residues" evidence="1">
    <location>
        <begin position="1"/>
        <end position="11"/>
    </location>
</feature>
<feature type="region of interest" description="Disordered" evidence="1">
    <location>
        <begin position="1"/>
        <end position="43"/>
    </location>
</feature>
<dbReference type="Pfam" id="PF00582">
    <property type="entry name" value="Usp"/>
    <property type="match status" value="1"/>
</dbReference>
<dbReference type="InterPro" id="IPR006016">
    <property type="entry name" value="UspA"/>
</dbReference>
<evidence type="ECO:0000313" key="4">
    <source>
        <dbReference type="Proteomes" id="UP001320972"/>
    </source>
</evidence>
<dbReference type="Proteomes" id="UP001320972">
    <property type="component" value="Unassembled WGS sequence"/>
</dbReference>
<feature type="compositionally biased region" description="Acidic residues" evidence="1">
    <location>
        <begin position="12"/>
        <end position="22"/>
    </location>
</feature>
<evidence type="ECO:0000256" key="1">
    <source>
        <dbReference type="SAM" id="MobiDB-lite"/>
    </source>
</evidence>
<sequence>MTAHDREHEPEPEPEIETDPETTETGTENESERSGDAGSGPILVPNRILETDAIEPGVVSLLSRASVVLLGYHELPEQTPPGQARLQFEDRAQNRLDELAESLELAGATVETRLVFTHDREQTLNRVADETNCVATLLPNPSMRLEDVLVPLRGERSVERVAGLVGNLLAGLDVSVTLYHLERGDERASAAVLERGRKVLTGRGVDPELIETRTETSRTPVRAIVRTAEEFDAVVMGESDPGVMTFVFGQTAAEVAERFRGPVLVVRRRGDEDGPADDPTVPVERSEDSTE</sequence>
<feature type="domain" description="UspA" evidence="2">
    <location>
        <begin position="200"/>
        <end position="267"/>
    </location>
</feature>
<name>A0ABT2Q9U2_9EURY</name>